<feature type="transmembrane region" description="Helical" evidence="7">
    <location>
        <begin position="132"/>
        <end position="153"/>
    </location>
</feature>
<dbReference type="GO" id="GO:0005886">
    <property type="term" value="C:plasma membrane"/>
    <property type="evidence" value="ECO:0007669"/>
    <property type="project" value="UniProtKB-SubCell"/>
</dbReference>
<dbReference type="Pfam" id="PF00528">
    <property type="entry name" value="BPD_transp_1"/>
    <property type="match status" value="1"/>
</dbReference>
<dbReference type="InterPro" id="IPR035906">
    <property type="entry name" value="MetI-like_sf"/>
</dbReference>
<keyword evidence="3" id="KW-1003">Cell membrane</keyword>
<evidence type="ECO:0000256" key="1">
    <source>
        <dbReference type="ARBA" id="ARBA00004651"/>
    </source>
</evidence>
<dbReference type="CDD" id="cd06261">
    <property type="entry name" value="TM_PBP2"/>
    <property type="match status" value="1"/>
</dbReference>
<dbReference type="RefSeq" id="WP_027944086.1">
    <property type="nucleotide sequence ID" value="NZ_BSTI01000023.1"/>
</dbReference>
<evidence type="ECO:0000256" key="4">
    <source>
        <dbReference type="ARBA" id="ARBA00022692"/>
    </source>
</evidence>
<dbReference type="AlphaFoldDB" id="A0A9W6RAE8"/>
<dbReference type="EMBL" id="BSTI01000023">
    <property type="protein sequence ID" value="GLY70502.1"/>
    <property type="molecule type" value="Genomic_DNA"/>
</dbReference>
<feature type="compositionally biased region" description="Polar residues" evidence="8">
    <location>
        <begin position="1"/>
        <end position="11"/>
    </location>
</feature>
<reference evidence="10" key="1">
    <citation type="submission" date="2023-03" db="EMBL/GenBank/DDBJ databases">
        <title>Amycolatopsis taiwanensis NBRC 103393.</title>
        <authorList>
            <person name="Ichikawa N."/>
            <person name="Sato H."/>
            <person name="Tonouchi N."/>
        </authorList>
    </citation>
    <scope>NUCLEOTIDE SEQUENCE</scope>
    <source>
        <strain evidence="10">NBRC 103393</strain>
    </source>
</reference>
<comment type="similarity">
    <text evidence="7">Belongs to the binding-protein-dependent transport system permease family.</text>
</comment>
<keyword evidence="4 7" id="KW-0812">Transmembrane</keyword>
<accession>A0A9W6RAE8</accession>
<evidence type="ECO:0000313" key="11">
    <source>
        <dbReference type="Proteomes" id="UP001165136"/>
    </source>
</evidence>
<keyword evidence="11" id="KW-1185">Reference proteome</keyword>
<feature type="transmembrane region" description="Helical" evidence="7">
    <location>
        <begin position="214"/>
        <end position="234"/>
    </location>
</feature>
<dbReference type="Gene3D" id="1.10.3720.10">
    <property type="entry name" value="MetI-like"/>
    <property type="match status" value="1"/>
</dbReference>
<dbReference type="SUPFAM" id="SSF161098">
    <property type="entry name" value="MetI-like"/>
    <property type="match status" value="1"/>
</dbReference>
<protein>
    <submittedName>
        <fullName evidence="10">Aliphatic sulfonates transport permease protein SsuC</fullName>
    </submittedName>
</protein>
<evidence type="ECO:0000259" key="9">
    <source>
        <dbReference type="PROSITE" id="PS50928"/>
    </source>
</evidence>
<feature type="transmembrane region" description="Helical" evidence="7">
    <location>
        <begin position="39"/>
        <end position="59"/>
    </location>
</feature>
<comment type="caution">
    <text evidence="10">The sequence shown here is derived from an EMBL/GenBank/DDBJ whole genome shotgun (WGS) entry which is preliminary data.</text>
</comment>
<feature type="domain" description="ABC transmembrane type-1" evidence="9">
    <location>
        <begin position="89"/>
        <end position="277"/>
    </location>
</feature>
<keyword evidence="5 7" id="KW-1133">Transmembrane helix</keyword>
<dbReference type="PANTHER" id="PTHR30151:SF0">
    <property type="entry name" value="ABC TRANSPORTER PERMEASE PROTEIN MJ0413-RELATED"/>
    <property type="match status" value="1"/>
</dbReference>
<evidence type="ECO:0000256" key="2">
    <source>
        <dbReference type="ARBA" id="ARBA00022448"/>
    </source>
</evidence>
<feature type="transmembrane region" description="Helical" evidence="7">
    <location>
        <begin position="100"/>
        <end position="120"/>
    </location>
</feature>
<keyword evidence="6 7" id="KW-0472">Membrane</keyword>
<sequence length="293" mass="31720">MTSASQAQRSIEVTDGTVLTREPGPAELRPRAHARRQRTVRMSLSIGVPVAIIVLWQVVSDSALIDPRLYPSPTTIAESAWDMAVSGVLWHDLWISCQRVILGFLLGAVTGLALGVFTGLSKYVRAALEPMLNGLYTVPKLALLPIFLTIFGLGEGPKIVLIAVTVFFYVWISTMSAILVVPKGYREAAVSFGAGNWQMFTKIILPAALPQTFVGLRISMATAVLVLVGAEFIVGNDGLGYVIFNSRSLLQNERMYVGIVCAALLGVIASALVRWLGRRLSPWSPEDNAISPQ</sequence>
<evidence type="ECO:0000256" key="5">
    <source>
        <dbReference type="ARBA" id="ARBA00022989"/>
    </source>
</evidence>
<proteinExistence type="inferred from homology"/>
<name>A0A9W6RAE8_9PSEU</name>
<evidence type="ECO:0000256" key="3">
    <source>
        <dbReference type="ARBA" id="ARBA00022475"/>
    </source>
</evidence>
<evidence type="ECO:0000256" key="6">
    <source>
        <dbReference type="ARBA" id="ARBA00023136"/>
    </source>
</evidence>
<dbReference type="GO" id="GO:0055085">
    <property type="term" value="P:transmembrane transport"/>
    <property type="evidence" value="ECO:0007669"/>
    <property type="project" value="InterPro"/>
</dbReference>
<evidence type="ECO:0000313" key="10">
    <source>
        <dbReference type="EMBL" id="GLY70502.1"/>
    </source>
</evidence>
<dbReference type="PANTHER" id="PTHR30151">
    <property type="entry name" value="ALKANE SULFONATE ABC TRANSPORTER-RELATED, MEMBRANE SUBUNIT"/>
    <property type="match status" value="1"/>
</dbReference>
<feature type="transmembrane region" description="Helical" evidence="7">
    <location>
        <begin position="255"/>
        <end position="276"/>
    </location>
</feature>
<comment type="subcellular location">
    <subcellularLocation>
        <location evidence="1 7">Cell membrane</location>
        <topology evidence="1 7">Multi-pass membrane protein</topology>
    </subcellularLocation>
</comment>
<dbReference type="Proteomes" id="UP001165136">
    <property type="component" value="Unassembled WGS sequence"/>
</dbReference>
<feature type="region of interest" description="Disordered" evidence="8">
    <location>
        <begin position="1"/>
        <end position="24"/>
    </location>
</feature>
<evidence type="ECO:0000256" key="8">
    <source>
        <dbReference type="SAM" id="MobiDB-lite"/>
    </source>
</evidence>
<keyword evidence="2 7" id="KW-0813">Transport</keyword>
<evidence type="ECO:0000256" key="7">
    <source>
        <dbReference type="RuleBase" id="RU363032"/>
    </source>
</evidence>
<dbReference type="PROSITE" id="PS50928">
    <property type="entry name" value="ABC_TM1"/>
    <property type="match status" value="1"/>
</dbReference>
<gene>
    <name evidence="10" type="primary">ssuC</name>
    <name evidence="10" type="ORF">Atai01_71210</name>
</gene>
<organism evidence="10 11">
    <name type="scientific">Amycolatopsis taiwanensis</name>
    <dbReference type="NCBI Taxonomy" id="342230"/>
    <lineage>
        <taxon>Bacteria</taxon>
        <taxon>Bacillati</taxon>
        <taxon>Actinomycetota</taxon>
        <taxon>Actinomycetes</taxon>
        <taxon>Pseudonocardiales</taxon>
        <taxon>Pseudonocardiaceae</taxon>
        <taxon>Amycolatopsis</taxon>
    </lineage>
</organism>
<feature type="transmembrane region" description="Helical" evidence="7">
    <location>
        <begin position="159"/>
        <end position="181"/>
    </location>
</feature>
<dbReference type="InterPro" id="IPR000515">
    <property type="entry name" value="MetI-like"/>
</dbReference>